<dbReference type="InterPro" id="IPR026511">
    <property type="entry name" value="PTHB1"/>
</dbReference>
<dbReference type="Pfam" id="PF23337">
    <property type="entry name" value="PTHB1_pf"/>
    <property type="match status" value="1"/>
</dbReference>
<dbReference type="InterPro" id="IPR048365">
    <property type="entry name" value="TNP-like_RNaseH_N"/>
</dbReference>
<dbReference type="PANTHER" id="PTHR20991:SF0">
    <property type="entry name" value="PROTEIN PTHB1"/>
    <property type="match status" value="1"/>
</dbReference>
<dbReference type="PANTHER" id="PTHR20991">
    <property type="entry name" value="PARATHYROID HORMONE-RESPONSIVE B1 GENE"/>
    <property type="match status" value="1"/>
</dbReference>
<dbReference type="GO" id="GO:0034464">
    <property type="term" value="C:BBSome"/>
    <property type="evidence" value="ECO:0007669"/>
    <property type="project" value="InterPro"/>
</dbReference>
<dbReference type="InterPro" id="IPR036322">
    <property type="entry name" value="WD40_repeat_dom_sf"/>
</dbReference>
<dbReference type="InterPro" id="IPR055362">
    <property type="entry name" value="PTHB1_pf_dom"/>
</dbReference>
<feature type="domain" description="PTHB1 platform" evidence="4">
    <location>
        <begin position="842"/>
        <end position="946"/>
    </location>
</feature>
<keyword evidence="1" id="KW-0175">Coiled coil</keyword>
<feature type="domain" description="PTHB1 N-terminal" evidence="2">
    <location>
        <begin position="319"/>
        <end position="670"/>
    </location>
</feature>
<dbReference type="Pfam" id="PF14727">
    <property type="entry name" value="PHTB1_N"/>
    <property type="match status" value="1"/>
</dbReference>
<sequence length="1164" mass="132957">MALTIYKQSQKAYNLMRKMFVLPSKRSLQKMLSKFELKPGFNPDIFKNLKATVAKLPAEKKLVNLLFDEVSLAPGVFYNPALKQITGFEDFGHRQTKKLADHALVFMIKGIKSKVKQPLCFSFCQGATKKDDLKKLIKTIIKEISNTGLIVIATICDQSATNISVIKSLQEDTKRKYLQEGNEYRTQAFEFEDQKVFPLFDPPHLLKGMRNNLLAKHLKFVQDGKTKYAKWEHLEMLLKLDVGDDEIRLVNKLTENHVNKEKIPKMKVKYAAQVFSQRVSSALRFLAKHNLLPAECEETADFLLIMDKLFDSFNGHSYTVKQWWSNDKLQNEEDIEGVQNANCLKVDKFNSHSDSDCILVGEGTLLKVYKPNLDEGSSHVLLETQFSDVVLQIETGKFTGNCEDRQIIVLHPQSYEVFHLKRKEGHMEAGEQNYLVPIIKHSFTRKADSLTCGPFGNIKTRDFICIQSLDGSLSFFDQDTFLFMCIFNDVIIPSPVSYIASSDSFVLCKSTWVIEIYSYQQLRESSELTLRQNKKNIPQWVYNAGEEITRVQVIQTSNNFSSIVALGERHVYCFQDNGLMKFMIKLDFMPICFCAYLIGWYYEPGARLLVMVTSDDSKLYVYEGTTLLWSCSLLHPAISISRCFLKSLSGGLVTLSANGIVNVGYLGTEPDLNSNAPPMINDISDPEQVQKELEVVEESLRKILNNNEGSAFKLTNVDNGRSMEHLLKIKADVGKPVQNLFQEFSNDKNESLHLLMCPVIVILTCEDPKFILSVQVTYICVSPFSCSESTICLDDVNGTEIIENQVFLTSEGDISDTQVKILLSITDNTGKIAVLTRNVLLPLSLYCTPTENIDDGRFKLRIQTNKPCIEFPKIFTDFSEDELKKYGNTITFSYRATKQTVTLKTDLEQYTIEAEDFTEITSVLDHFLIKLIDHNARMGVKDFKFNIINDKEFIKQLIHKFLKCVETHAKERNQLKELEDELNILQKQFTIVQKKLLVQYGALPPGDCDPLEFLMKDTHTRLIKVVYEIIQCKESVCRAGGALAAVGKLLIILLKQSSKDDFKVTLIEEMMSLGSLYENYQEWEEAVTQAISYILNNLFKKNEKDKEKLAPVTEQGILSHINLKRFLKQIRQIFDKMFAEIFESDDAEKDAQKVLRIQEFVEVL</sequence>
<dbReference type="GO" id="GO:0016020">
    <property type="term" value="C:membrane"/>
    <property type="evidence" value="ECO:0007669"/>
    <property type="project" value="TreeGrafter"/>
</dbReference>
<feature type="coiled-coil region" evidence="1">
    <location>
        <begin position="968"/>
        <end position="995"/>
    </location>
</feature>
<name>F8SL48_HELAM</name>
<reference evidence="6" key="1">
    <citation type="journal article" date="2011" name="BMC Genomics">
        <title>A comprehensive characterization of the caspase gene family in insects from the order Lepidoptera.</title>
        <authorList>
            <person name="Courtiade J."/>
            <person name="Pauchet Y."/>
            <person name="Vogel H."/>
            <person name="Heckel D.G."/>
        </authorList>
    </citation>
    <scope>NUCLEOTIDE SEQUENCE</scope>
    <source>
        <strain evidence="6">Toowoomba</strain>
    </source>
</reference>
<feature type="domain" description="PTHB1 hairpin" evidence="5">
    <location>
        <begin position="959"/>
        <end position="1056"/>
    </location>
</feature>
<evidence type="ECO:0000313" key="6">
    <source>
        <dbReference type="EMBL" id="AEH16631.1"/>
    </source>
</evidence>
<evidence type="ECO:0000259" key="2">
    <source>
        <dbReference type="Pfam" id="PF14727"/>
    </source>
</evidence>
<dbReference type="InterPro" id="IPR028073">
    <property type="entry name" value="PHTB1_N_dom"/>
</dbReference>
<protein>
    <submittedName>
        <fullName evidence="6">Parathyroid hormone-responsive B1</fullName>
    </submittedName>
</protein>
<evidence type="ECO:0000256" key="1">
    <source>
        <dbReference type="SAM" id="Coils"/>
    </source>
</evidence>
<dbReference type="AlphaFoldDB" id="F8SL48"/>
<dbReference type="OrthoDB" id="10262646at2759"/>
<evidence type="ECO:0000259" key="3">
    <source>
        <dbReference type="Pfam" id="PF21787"/>
    </source>
</evidence>
<proteinExistence type="predicted"/>
<dbReference type="Pfam" id="PF23338">
    <property type="entry name" value="PTHB1_hp"/>
    <property type="match status" value="1"/>
</dbReference>
<organism evidence="6">
    <name type="scientific">Helicoverpa armigera</name>
    <name type="common">Cotton bollworm</name>
    <name type="synonym">Heliothis armigera</name>
    <dbReference type="NCBI Taxonomy" id="29058"/>
    <lineage>
        <taxon>Eukaryota</taxon>
        <taxon>Metazoa</taxon>
        <taxon>Ecdysozoa</taxon>
        <taxon>Arthropoda</taxon>
        <taxon>Hexapoda</taxon>
        <taxon>Insecta</taxon>
        <taxon>Pterygota</taxon>
        <taxon>Neoptera</taxon>
        <taxon>Endopterygota</taxon>
        <taxon>Lepidoptera</taxon>
        <taxon>Glossata</taxon>
        <taxon>Ditrysia</taxon>
        <taxon>Noctuoidea</taxon>
        <taxon>Noctuidae</taxon>
        <taxon>Heliothinae</taxon>
        <taxon>Helicoverpa</taxon>
    </lineage>
</organism>
<evidence type="ECO:0000259" key="5">
    <source>
        <dbReference type="Pfam" id="PF23338"/>
    </source>
</evidence>
<dbReference type="EMBL" id="HQ645847">
    <property type="protein sequence ID" value="AEH16631.1"/>
    <property type="molecule type" value="Genomic_DNA"/>
</dbReference>
<accession>F8SL48</accession>
<dbReference type="SUPFAM" id="SSF50978">
    <property type="entry name" value="WD40 repeat-like"/>
    <property type="match status" value="1"/>
</dbReference>
<dbReference type="GO" id="GO:0060271">
    <property type="term" value="P:cilium assembly"/>
    <property type="evidence" value="ECO:0007669"/>
    <property type="project" value="TreeGrafter"/>
</dbReference>
<dbReference type="Pfam" id="PF21787">
    <property type="entry name" value="TNP-like_RNaseH_N"/>
    <property type="match status" value="1"/>
</dbReference>
<evidence type="ECO:0000259" key="4">
    <source>
        <dbReference type="Pfam" id="PF23337"/>
    </source>
</evidence>
<dbReference type="InterPro" id="IPR055363">
    <property type="entry name" value="PTHB1_hp_dom"/>
</dbReference>
<feature type="domain" description="Transposable element P transposase-like RNase H" evidence="3">
    <location>
        <begin position="38"/>
        <end position="169"/>
    </location>
</feature>